<name>A0A0M2UQN8_9BACT</name>
<proteinExistence type="predicted"/>
<evidence type="ECO:0000313" key="1">
    <source>
        <dbReference type="EMBL" id="KKO18182.1"/>
    </source>
</evidence>
<comment type="caution">
    <text evidence="1">The sequence shown here is derived from an EMBL/GenBank/DDBJ whole genome shotgun (WGS) entry which is preliminary data.</text>
</comment>
<keyword evidence="2" id="KW-1185">Reference proteome</keyword>
<protein>
    <submittedName>
        <fullName evidence="1">Uncharacterized protein</fullName>
    </submittedName>
</protein>
<dbReference type="AlphaFoldDB" id="A0A0M2UQN8"/>
<organism evidence="1 2">
    <name type="scientific">Candidatus Brocadia fulgida</name>
    <dbReference type="NCBI Taxonomy" id="380242"/>
    <lineage>
        <taxon>Bacteria</taxon>
        <taxon>Pseudomonadati</taxon>
        <taxon>Planctomycetota</taxon>
        <taxon>Candidatus Brocadiia</taxon>
        <taxon>Candidatus Brocadiales</taxon>
        <taxon>Candidatus Brocadiaceae</taxon>
        <taxon>Candidatus Brocadia</taxon>
    </lineage>
</organism>
<sequence>MDILLQHLENNPDKIRQESLSNAVVYRNLGILRLDVMEIRGKWER</sequence>
<gene>
    <name evidence="1" type="ORF">BROFUL_03135</name>
</gene>
<reference evidence="1 2" key="1">
    <citation type="journal article" date="2013" name="BMC Microbiol.">
        <title>Identification of the type II cytochrome c maturation pathway in anammox bacteria by comparative genomics.</title>
        <authorList>
            <person name="Ferousi C."/>
            <person name="Speth D.R."/>
            <person name="Reimann J."/>
            <person name="Op den Camp H.J."/>
            <person name="Allen J.W."/>
            <person name="Keltjens J.T."/>
            <person name="Jetten M.S."/>
        </authorList>
    </citation>
    <scope>NUCLEOTIDE SEQUENCE [LARGE SCALE GENOMIC DNA]</scope>
    <source>
        <strain evidence="1">RU1</strain>
    </source>
</reference>
<accession>A0A0M2UQN8</accession>
<dbReference type="EMBL" id="LAQJ01000287">
    <property type="protein sequence ID" value="KKO18182.1"/>
    <property type="molecule type" value="Genomic_DNA"/>
</dbReference>
<dbReference type="Proteomes" id="UP000034954">
    <property type="component" value="Unassembled WGS sequence"/>
</dbReference>
<evidence type="ECO:0000313" key="2">
    <source>
        <dbReference type="Proteomes" id="UP000034954"/>
    </source>
</evidence>